<dbReference type="OrthoDB" id="88488at2759"/>
<dbReference type="AlphaFoldDB" id="A0A2P4YT96"/>
<comment type="caution">
    <text evidence="2">The sequence shown here is derived from an EMBL/GenBank/DDBJ whole genome shotgun (WGS) entry which is preliminary data.</text>
</comment>
<sequence>MLHQDLSYSCAGDLIHCGVAYSKVNLRSHCYVTIENVKFVPDIAAGVNEYEFTREQCGHQESALARTCQRRFNCSRNPEGHARVLKNRHKEAPSKCPRCVKTYNTGGYRNRRKNSLPCMPTQNSTEL</sequence>
<dbReference type="EMBL" id="NCKW01000195">
    <property type="protein sequence ID" value="POM81018.1"/>
    <property type="molecule type" value="Genomic_DNA"/>
</dbReference>
<evidence type="ECO:0000256" key="1">
    <source>
        <dbReference type="SAM" id="MobiDB-lite"/>
    </source>
</evidence>
<evidence type="ECO:0000313" key="2">
    <source>
        <dbReference type="EMBL" id="POM81018.1"/>
    </source>
</evidence>
<organism evidence="2 3">
    <name type="scientific">Phytophthora palmivora</name>
    <dbReference type="NCBI Taxonomy" id="4796"/>
    <lineage>
        <taxon>Eukaryota</taxon>
        <taxon>Sar</taxon>
        <taxon>Stramenopiles</taxon>
        <taxon>Oomycota</taxon>
        <taxon>Peronosporomycetes</taxon>
        <taxon>Peronosporales</taxon>
        <taxon>Peronosporaceae</taxon>
        <taxon>Phytophthora</taxon>
    </lineage>
</organism>
<proteinExistence type="predicted"/>
<dbReference type="Proteomes" id="UP000237271">
    <property type="component" value="Unassembled WGS sequence"/>
</dbReference>
<name>A0A2P4YT96_9STRA</name>
<feature type="region of interest" description="Disordered" evidence="1">
    <location>
        <begin position="107"/>
        <end position="127"/>
    </location>
</feature>
<gene>
    <name evidence="2" type="ORF">PHPALM_1072</name>
</gene>
<reference evidence="2 3" key="1">
    <citation type="journal article" date="2017" name="Genome Biol. Evol.">
        <title>Phytophthora megakarya and P. palmivora, closely related causal agents of cacao black pod rot, underwent increases in genome sizes and gene numbers by different mechanisms.</title>
        <authorList>
            <person name="Ali S.S."/>
            <person name="Shao J."/>
            <person name="Lary D.J."/>
            <person name="Kronmiller B."/>
            <person name="Shen D."/>
            <person name="Strem M.D."/>
            <person name="Amoako-Attah I."/>
            <person name="Akrofi A.Y."/>
            <person name="Begoude B.A."/>
            <person name="Ten Hoopen G.M."/>
            <person name="Coulibaly K."/>
            <person name="Kebe B.I."/>
            <person name="Melnick R.L."/>
            <person name="Guiltinan M.J."/>
            <person name="Tyler B.M."/>
            <person name="Meinhardt L.W."/>
            <person name="Bailey B.A."/>
        </authorList>
    </citation>
    <scope>NUCLEOTIDE SEQUENCE [LARGE SCALE GENOMIC DNA]</scope>
    <source>
        <strain evidence="3">sbr112.9</strain>
    </source>
</reference>
<keyword evidence="3" id="KW-1185">Reference proteome</keyword>
<protein>
    <submittedName>
        <fullName evidence="2">Uncharacterized protein</fullName>
    </submittedName>
</protein>
<evidence type="ECO:0000313" key="3">
    <source>
        <dbReference type="Proteomes" id="UP000237271"/>
    </source>
</evidence>
<accession>A0A2P4YT96</accession>